<dbReference type="EMBL" id="MU274903">
    <property type="protein sequence ID" value="KAI0092403.1"/>
    <property type="molecule type" value="Genomic_DNA"/>
</dbReference>
<gene>
    <name evidence="1" type="ORF">BDY19DRAFT_481722</name>
</gene>
<dbReference type="Proteomes" id="UP001055072">
    <property type="component" value="Unassembled WGS sequence"/>
</dbReference>
<comment type="caution">
    <text evidence="1">The sequence shown here is derived from an EMBL/GenBank/DDBJ whole genome shotgun (WGS) entry which is preliminary data.</text>
</comment>
<reference evidence="1" key="1">
    <citation type="journal article" date="2021" name="Environ. Microbiol.">
        <title>Gene family expansions and transcriptome signatures uncover fungal adaptations to wood decay.</title>
        <authorList>
            <person name="Hage H."/>
            <person name="Miyauchi S."/>
            <person name="Viragh M."/>
            <person name="Drula E."/>
            <person name="Min B."/>
            <person name="Chaduli D."/>
            <person name="Navarro D."/>
            <person name="Favel A."/>
            <person name="Norest M."/>
            <person name="Lesage-Meessen L."/>
            <person name="Balint B."/>
            <person name="Merenyi Z."/>
            <person name="de Eugenio L."/>
            <person name="Morin E."/>
            <person name="Martinez A.T."/>
            <person name="Baldrian P."/>
            <person name="Stursova M."/>
            <person name="Martinez M.J."/>
            <person name="Novotny C."/>
            <person name="Magnuson J.K."/>
            <person name="Spatafora J.W."/>
            <person name="Maurice S."/>
            <person name="Pangilinan J."/>
            <person name="Andreopoulos W."/>
            <person name="LaButti K."/>
            <person name="Hundley H."/>
            <person name="Na H."/>
            <person name="Kuo A."/>
            <person name="Barry K."/>
            <person name="Lipzen A."/>
            <person name="Henrissat B."/>
            <person name="Riley R."/>
            <person name="Ahrendt S."/>
            <person name="Nagy L.G."/>
            <person name="Grigoriev I.V."/>
            <person name="Martin F."/>
            <person name="Rosso M.N."/>
        </authorList>
    </citation>
    <scope>NUCLEOTIDE SEQUENCE</scope>
    <source>
        <strain evidence="1">CBS 384.51</strain>
    </source>
</reference>
<evidence type="ECO:0000313" key="1">
    <source>
        <dbReference type="EMBL" id="KAI0092403.1"/>
    </source>
</evidence>
<protein>
    <submittedName>
        <fullName evidence="1">Uncharacterized protein</fullName>
    </submittedName>
</protein>
<name>A0ACB8UDJ1_9APHY</name>
<keyword evidence="2" id="KW-1185">Reference proteome</keyword>
<accession>A0ACB8UDJ1</accession>
<proteinExistence type="predicted"/>
<evidence type="ECO:0000313" key="2">
    <source>
        <dbReference type="Proteomes" id="UP001055072"/>
    </source>
</evidence>
<organism evidence="1 2">
    <name type="scientific">Irpex rosettiformis</name>
    <dbReference type="NCBI Taxonomy" id="378272"/>
    <lineage>
        <taxon>Eukaryota</taxon>
        <taxon>Fungi</taxon>
        <taxon>Dikarya</taxon>
        <taxon>Basidiomycota</taxon>
        <taxon>Agaricomycotina</taxon>
        <taxon>Agaricomycetes</taxon>
        <taxon>Polyporales</taxon>
        <taxon>Irpicaceae</taxon>
        <taxon>Irpex</taxon>
    </lineage>
</organism>
<sequence>MLANSGQCSTAPKQHIVANMDAIAVLRLSRGPRTSRKHLAHHPQWRRVNNVRSRVAGGSLQSMGVDTKKSPASRTTATGLKCPTVSTYGPGFLGPTRPPLKRSFRIPAEDGASTLVCQLLDGTLRLELVAVQCVYLVFFPRGNAFFLLHS</sequence>